<dbReference type="GO" id="GO:0006571">
    <property type="term" value="P:tyrosine biosynthetic process"/>
    <property type="evidence" value="ECO:0007669"/>
    <property type="project" value="InterPro"/>
</dbReference>
<dbReference type="PANTHER" id="PTHR43207:SF3">
    <property type="entry name" value="AROGENATE DEHYDROGENASE 1, CHLOROPLASTIC-LIKE"/>
    <property type="match status" value="1"/>
</dbReference>
<dbReference type="InterPro" id="IPR003099">
    <property type="entry name" value="Prephen_DH"/>
</dbReference>
<dbReference type="InterPro" id="IPR045011">
    <property type="entry name" value="TYRAAT1/2"/>
</dbReference>
<reference evidence="4 5" key="1">
    <citation type="journal article" date="2019" name="Genome Biol. Evol.">
        <title>Insights into the evolution of the New World diploid cottons (Gossypium, subgenus Houzingenia) based on genome sequencing.</title>
        <authorList>
            <person name="Grover C.E."/>
            <person name="Arick M.A. 2nd"/>
            <person name="Thrash A."/>
            <person name="Conover J.L."/>
            <person name="Sanders W.S."/>
            <person name="Peterson D.G."/>
            <person name="Frelichowski J.E."/>
            <person name="Scheffler J.A."/>
            <person name="Scheffler B.E."/>
            <person name="Wendel J.F."/>
        </authorList>
    </citation>
    <scope>NUCLEOTIDE SEQUENCE [LARGE SCALE GENOMIC DNA]</scope>
    <source>
        <strain evidence="4">185</strain>
        <tissue evidence="4">Leaf</tissue>
    </source>
</reference>
<dbReference type="PROSITE" id="PS51176">
    <property type="entry name" value="PDH_ADH"/>
    <property type="match status" value="1"/>
</dbReference>
<feature type="domain" description="Prephenate/arogenate dehydrogenase" evidence="3">
    <location>
        <begin position="1"/>
        <end position="156"/>
    </location>
</feature>
<name>A0A7J8XAH7_GOSAI</name>
<dbReference type="AlphaFoldDB" id="A0A7J8XAH7"/>
<comment type="caution">
    <text evidence="4">The sequence shown here is derived from an EMBL/GenBank/DDBJ whole genome shotgun (WGS) entry which is preliminary data.</text>
</comment>
<accession>A0A7J8XAH7</accession>
<keyword evidence="5" id="KW-1185">Reference proteome</keyword>
<proteinExistence type="predicted"/>
<dbReference type="EMBL" id="JABFAA010000006">
    <property type="protein sequence ID" value="MBA0684172.1"/>
    <property type="molecule type" value="Genomic_DNA"/>
</dbReference>
<feature type="coiled-coil region" evidence="2">
    <location>
        <begin position="122"/>
        <end position="149"/>
    </location>
</feature>
<dbReference type="Gene3D" id="3.40.50.720">
    <property type="entry name" value="NAD(P)-binding Rossmann-like Domain"/>
    <property type="match status" value="1"/>
</dbReference>
<sequence>MDVLCTHPMFGPESGKNGWKDLPLVYEKVRVRNETRCSSFLHIFESENILEKGCRMVEMSCEEHDKVAARSQFLSHSIGRILAEMGIESTSMNTKSFETLVKLKESATNDSFDLFSGLFIHNRFAQQELMNLEQSFEKVKQRLLKKMSEQQSLSSV</sequence>
<dbReference type="Proteomes" id="UP000593577">
    <property type="component" value="Unassembled WGS sequence"/>
</dbReference>
<dbReference type="GO" id="GO:0004665">
    <property type="term" value="F:prephenate dehydrogenase (NADP+) activity"/>
    <property type="evidence" value="ECO:0007669"/>
    <property type="project" value="InterPro"/>
</dbReference>
<organism evidence="4 5">
    <name type="scientific">Gossypium aridum</name>
    <name type="common">American cotton</name>
    <name type="synonym">Erioxylum aridum</name>
    <dbReference type="NCBI Taxonomy" id="34290"/>
    <lineage>
        <taxon>Eukaryota</taxon>
        <taxon>Viridiplantae</taxon>
        <taxon>Streptophyta</taxon>
        <taxon>Embryophyta</taxon>
        <taxon>Tracheophyta</taxon>
        <taxon>Spermatophyta</taxon>
        <taxon>Magnoliopsida</taxon>
        <taxon>eudicotyledons</taxon>
        <taxon>Gunneridae</taxon>
        <taxon>Pentapetalae</taxon>
        <taxon>rosids</taxon>
        <taxon>malvids</taxon>
        <taxon>Malvales</taxon>
        <taxon>Malvaceae</taxon>
        <taxon>Malvoideae</taxon>
        <taxon>Gossypium</taxon>
    </lineage>
</organism>
<dbReference type="InterPro" id="IPR059064">
    <property type="entry name" value="TYRAAT2_C"/>
</dbReference>
<dbReference type="PANTHER" id="PTHR43207">
    <property type="entry name" value="AROGENATE DEHYDROGENASE-RELATED"/>
    <property type="match status" value="1"/>
</dbReference>
<gene>
    <name evidence="4" type="ORF">Goari_025770</name>
</gene>
<dbReference type="GO" id="GO:0008977">
    <property type="term" value="F:prephenate dehydrogenase (NAD+) activity"/>
    <property type="evidence" value="ECO:0007669"/>
    <property type="project" value="InterPro"/>
</dbReference>
<protein>
    <recommendedName>
        <fullName evidence="3">Prephenate/arogenate dehydrogenase domain-containing protein</fullName>
    </recommendedName>
</protein>
<evidence type="ECO:0000313" key="4">
    <source>
        <dbReference type="EMBL" id="MBA0684172.1"/>
    </source>
</evidence>
<evidence type="ECO:0000259" key="3">
    <source>
        <dbReference type="PROSITE" id="PS51176"/>
    </source>
</evidence>
<keyword evidence="2" id="KW-0175">Coiled coil</keyword>
<dbReference type="GO" id="GO:0033730">
    <property type="term" value="F:arogenate dehydrogenase (NADP+) activity"/>
    <property type="evidence" value="ECO:0007669"/>
    <property type="project" value="InterPro"/>
</dbReference>
<evidence type="ECO:0000313" key="5">
    <source>
        <dbReference type="Proteomes" id="UP000593577"/>
    </source>
</evidence>
<dbReference type="Pfam" id="PF26213">
    <property type="entry name" value="TYRAAT1_C"/>
    <property type="match status" value="1"/>
</dbReference>
<evidence type="ECO:0000256" key="1">
    <source>
        <dbReference type="ARBA" id="ARBA00023002"/>
    </source>
</evidence>
<evidence type="ECO:0000256" key="2">
    <source>
        <dbReference type="SAM" id="Coils"/>
    </source>
</evidence>
<keyword evidence="1" id="KW-0560">Oxidoreductase</keyword>